<dbReference type="GO" id="GO:0016747">
    <property type="term" value="F:acyltransferase activity, transferring groups other than amino-acyl groups"/>
    <property type="evidence" value="ECO:0007669"/>
    <property type="project" value="InterPro"/>
</dbReference>
<proteinExistence type="predicted"/>
<dbReference type="EMBL" id="VIWP01000003">
    <property type="protein sequence ID" value="TWF54618.1"/>
    <property type="molecule type" value="Genomic_DNA"/>
</dbReference>
<dbReference type="InterPro" id="IPR016181">
    <property type="entry name" value="Acyl_CoA_acyltransferase"/>
</dbReference>
<sequence length="228" mass="24756">MNHVLDRPAWTALASTHAGFAEGSPLARRYPPSIVPFAAAADDTPESLAALATLPAPSETMVLVEAGNIVAPPDLEMLTEAVLVQMLAERPFERIEDPRIEKLGESDAANMLELATLTKPGPFTLRAQALGTFWGVRIDGRLVAMAGQRMRQPGFAELSGLCTHPDFQGKGFGKRMFKFVAGEISARDEAVYLHAYKTNTGAISLYQSLGFSVRQDMQMRVVRKPAQS</sequence>
<dbReference type="SUPFAM" id="SSF55729">
    <property type="entry name" value="Acyl-CoA N-acyltransferases (Nat)"/>
    <property type="match status" value="1"/>
</dbReference>
<organism evidence="2 3">
    <name type="scientific">Neorhizobium alkalisoli</name>
    <dbReference type="NCBI Taxonomy" id="528178"/>
    <lineage>
        <taxon>Bacteria</taxon>
        <taxon>Pseudomonadati</taxon>
        <taxon>Pseudomonadota</taxon>
        <taxon>Alphaproteobacteria</taxon>
        <taxon>Hyphomicrobiales</taxon>
        <taxon>Rhizobiaceae</taxon>
        <taxon>Rhizobium/Agrobacterium group</taxon>
        <taxon>Neorhizobium</taxon>
    </lineage>
</organism>
<dbReference type="PROSITE" id="PS51186">
    <property type="entry name" value="GNAT"/>
    <property type="match status" value="1"/>
</dbReference>
<dbReference type="Gene3D" id="3.40.630.30">
    <property type="match status" value="1"/>
</dbReference>
<dbReference type="CDD" id="cd04301">
    <property type="entry name" value="NAT_SF"/>
    <property type="match status" value="1"/>
</dbReference>
<name>A0A561QW74_9HYPH</name>
<accession>A0A561QW74</accession>
<dbReference type="AlphaFoldDB" id="A0A561QW74"/>
<dbReference type="OrthoDB" id="9797456at2"/>
<protein>
    <submittedName>
        <fullName evidence="2">Putative GNAT family acetyltransferase</fullName>
    </submittedName>
</protein>
<dbReference type="Proteomes" id="UP000320653">
    <property type="component" value="Unassembled WGS sequence"/>
</dbReference>
<reference evidence="2 3" key="1">
    <citation type="submission" date="2019-06" db="EMBL/GenBank/DDBJ databases">
        <title>Sorghum-associated microbial communities from plants grown in Nebraska, USA.</title>
        <authorList>
            <person name="Schachtman D."/>
        </authorList>
    </citation>
    <scope>NUCLEOTIDE SEQUENCE [LARGE SCALE GENOMIC DNA]</scope>
    <source>
        <strain evidence="2 3">1225</strain>
    </source>
</reference>
<dbReference type="Pfam" id="PF08445">
    <property type="entry name" value="FR47"/>
    <property type="match status" value="1"/>
</dbReference>
<evidence type="ECO:0000313" key="3">
    <source>
        <dbReference type="Proteomes" id="UP000320653"/>
    </source>
</evidence>
<keyword evidence="3" id="KW-1185">Reference proteome</keyword>
<feature type="domain" description="N-acetyltransferase" evidence="1">
    <location>
        <begin position="98"/>
        <end position="227"/>
    </location>
</feature>
<dbReference type="RefSeq" id="WP_145637136.1">
    <property type="nucleotide sequence ID" value="NZ_VIWP01000003.1"/>
</dbReference>
<keyword evidence="2" id="KW-0808">Transferase</keyword>
<evidence type="ECO:0000313" key="2">
    <source>
        <dbReference type="EMBL" id="TWF54618.1"/>
    </source>
</evidence>
<dbReference type="InterPro" id="IPR013653">
    <property type="entry name" value="GCN5-like_dom"/>
</dbReference>
<evidence type="ECO:0000259" key="1">
    <source>
        <dbReference type="PROSITE" id="PS51186"/>
    </source>
</evidence>
<dbReference type="InterPro" id="IPR000182">
    <property type="entry name" value="GNAT_dom"/>
</dbReference>
<gene>
    <name evidence="2" type="ORF">FHW37_103488</name>
</gene>
<comment type="caution">
    <text evidence="2">The sequence shown here is derived from an EMBL/GenBank/DDBJ whole genome shotgun (WGS) entry which is preliminary data.</text>
</comment>